<name>A0ACB9N763_BAUVA</name>
<keyword evidence="2" id="KW-1185">Reference proteome</keyword>
<gene>
    <name evidence="1" type="ORF">L6164_017212</name>
</gene>
<sequence length="441" mass="47242">MAASYLPFGFMIVSLCVFSNGGIFFTEALNGGFSVELIHRDSPKSPFYNPKETPFDKVTKALRRSINRANHFFPSSAVSTDSAESDVIPNHGEYLMSYSVGTPPFEILGIADTGSDLIWSQCQPCTQCYNQTGPLFDPKKSSTYRNLPCSSEQCQSLEQPSCSSDGCHYSYQYGDQSYSMGNLALDTIQLDSTTGRPVAFPKAIIGCGHQNGGTFDKKGSGIVGLGGGSLSLITQMGSSVSGKFSYCLVPLLSKSNATSELNFGQNAAVSGSGTVSTPLMKKDPDTFYYLTLNGFSVGTKRLNFEANQTSSKAVQEGNIIIDSGTTLTLLPVDLYSDLESQVKAQIKQDPVQDPSGLLSLCYRASSGTFNAPVITAHFDGGDVVLNPLNTFIAVSEDVVCFAFSTIEIGAIFGNIAQMNFLVGYDIENKAVSFKPADCTKL</sequence>
<comment type="caution">
    <text evidence="1">The sequence shown here is derived from an EMBL/GenBank/DDBJ whole genome shotgun (WGS) entry which is preliminary data.</text>
</comment>
<evidence type="ECO:0000313" key="2">
    <source>
        <dbReference type="Proteomes" id="UP000828941"/>
    </source>
</evidence>
<evidence type="ECO:0000313" key="1">
    <source>
        <dbReference type="EMBL" id="KAI4332290.1"/>
    </source>
</evidence>
<dbReference type="Proteomes" id="UP000828941">
    <property type="component" value="Chromosome 7"/>
</dbReference>
<organism evidence="1 2">
    <name type="scientific">Bauhinia variegata</name>
    <name type="common">Purple orchid tree</name>
    <name type="synonym">Phanera variegata</name>
    <dbReference type="NCBI Taxonomy" id="167791"/>
    <lineage>
        <taxon>Eukaryota</taxon>
        <taxon>Viridiplantae</taxon>
        <taxon>Streptophyta</taxon>
        <taxon>Embryophyta</taxon>
        <taxon>Tracheophyta</taxon>
        <taxon>Spermatophyta</taxon>
        <taxon>Magnoliopsida</taxon>
        <taxon>eudicotyledons</taxon>
        <taxon>Gunneridae</taxon>
        <taxon>Pentapetalae</taxon>
        <taxon>rosids</taxon>
        <taxon>fabids</taxon>
        <taxon>Fabales</taxon>
        <taxon>Fabaceae</taxon>
        <taxon>Cercidoideae</taxon>
        <taxon>Cercideae</taxon>
        <taxon>Bauhiniinae</taxon>
        <taxon>Bauhinia</taxon>
    </lineage>
</organism>
<reference evidence="1 2" key="1">
    <citation type="journal article" date="2022" name="DNA Res.">
        <title>Chromosomal-level genome assembly of the orchid tree Bauhinia variegata (Leguminosae; Cercidoideae) supports the allotetraploid origin hypothesis of Bauhinia.</title>
        <authorList>
            <person name="Zhong Y."/>
            <person name="Chen Y."/>
            <person name="Zheng D."/>
            <person name="Pang J."/>
            <person name="Liu Y."/>
            <person name="Luo S."/>
            <person name="Meng S."/>
            <person name="Qian L."/>
            <person name="Wei D."/>
            <person name="Dai S."/>
            <person name="Zhou R."/>
        </authorList>
    </citation>
    <scope>NUCLEOTIDE SEQUENCE [LARGE SCALE GENOMIC DNA]</scope>
    <source>
        <strain evidence="1">BV-YZ2020</strain>
    </source>
</reference>
<proteinExistence type="predicted"/>
<protein>
    <submittedName>
        <fullName evidence="1">Uncharacterized protein</fullName>
    </submittedName>
</protein>
<accession>A0ACB9N763</accession>
<dbReference type="EMBL" id="CM039432">
    <property type="protein sequence ID" value="KAI4332290.1"/>
    <property type="molecule type" value="Genomic_DNA"/>
</dbReference>